<evidence type="ECO:0000256" key="3">
    <source>
        <dbReference type="ARBA" id="ARBA00022989"/>
    </source>
</evidence>
<evidence type="ECO:0000256" key="1">
    <source>
        <dbReference type="ARBA" id="ARBA00004141"/>
    </source>
</evidence>
<dbReference type="EMBL" id="BAAAZP010000011">
    <property type="protein sequence ID" value="GAA3648000.1"/>
    <property type="molecule type" value="Genomic_DNA"/>
</dbReference>
<evidence type="ECO:0000256" key="5">
    <source>
        <dbReference type="SAM" id="Phobius"/>
    </source>
</evidence>
<evidence type="ECO:0000313" key="8">
    <source>
        <dbReference type="Proteomes" id="UP001500902"/>
    </source>
</evidence>
<dbReference type="Gene3D" id="1.20.144.10">
    <property type="entry name" value="Phosphatidic acid phosphatase type 2/haloperoxidase"/>
    <property type="match status" value="1"/>
</dbReference>
<dbReference type="InterPro" id="IPR036938">
    <property type="entry name" value="PAP2/HPO_sf"/>
</dbReference>
<feature type="transmembrane region" description="Helical" evidence="5">
    <location>
        <begin position="160"/>
        <end position="181"/>
    </location>
</feature>
<gene>
    <name evidence="7" type="ORF">GCM10022224_008440</name>
</gene>
<feature type="transmembrane region" description="Helical" evidence="5">
    <location>
        <begin position="214"/>
        <end position="232"/>
    </location>
</feature>
<sequence>MVEFRKVEIILLAYFGLMAIIGVVSWFAPRADHRLPDRPALLAGYVLAALLLLALARAAQRFPGHRAVSFLRFAAPLLVLPLAYGAAARTATVLHGRFVDDAVHAWERATFGFAPNAAVAALGTPLVTEVLTLCYFSFYGCFLIPVILYARGRRPLAERYLFVAVTALLICYVGFMAVPLAGPALAAPESFAAHRPYGYLITAVQNEIMAAFDPPGACFPSAHVAGAWITLLCLRRHVSRNVRLLLWTLTAGLTVAVVYDWYHYLVDAIAGLAVALAVHALTERYAARLRTPA</sequence>
<dbReference type="PANTHER" id="PTHR31310:SF7">
    <property type="entry name" value="PA-PHOSPHATASE RELATED-FAMILY PROTEIN DDB_G0268928"/>
    <property type="match status" value="1"/>
</dbReference>
<proteinExistence type="predicted"/>
<reference evidence="8" key="1">
    <citation type="journal article" date="2019" name="Int. J. Syst. Evol. Microbiol.">
        <title>The Global Catalogue of Microorganisms (GCM) 10K type strain sequencing project: providing services to taxonomists for standard genome sequencing and annotation.</title>
        <authorList>
            <consortium name="The Broad Institute Genomics Platform"/>
            <consortium name="The Broad Institute Genome Sequencing Center for Infectious Disease"/>
            <person name="Wu L."/>
            <person name="Ma J."/>
        </authorList>
    </citation>
    <scope>NUCLEOTIDE SEQUENCE [LARGE SCALE GENOMIC DNA]</scope>
    <source>
        <strain evidence="8">JCM 16904</strain>
    </source>
</reference>
<evidence type="ECO:0000259" key="6">
    <source>
        <dbReference type="Pfam" id="PF14378"/>
    </source>
</evidence>
<keyword evidence="2 5" id="KW-0812">Transmembrane</keyword>
<dbReference type="SUPFAM" id="SSF48317">
    <property type="entry name" value="Acid phosphatase/Vanadium-dependent haloperoxidase"/>
    <property type="match status" value="1"/>
</dbReference>
<organism evidence="7 8">
    <name type="scientific">Nonomuraea antimicrobica</name>
    <dbReference type="NCBI Taxonomy" id="561173"/>
    <lineage>
        <taxon>Bacteria</taxon>
        <taxon>Bacillati</taxon>
        <taxon>Actinomycetota</taxon>
        <taxon>Actinomycetes</taxon>
        <taxon>Streptosporangiales</taxon>
        <taxon>Streptosporangiaceae</taxon>
        <taxon>Nonomuraea</taxon>
    </lineage>
</organism>
<dbReference type="InterPro" id="IPR026841">
    <property type="entry name" value="Aur1/Ipt1"/>
</dbReference>
<feature type="transmembrane region" description="Helical" evidence="5">
    <location>
        <begin position="130"/>
        <end position="148"/>
    </location>
</feature>
<comment type="caution">
    <text evidence="7">The sequence shown here is derived from an EMBL/GenBank/DDBJ whole genome shotgun (WGS) entry which is preliminary data.</text>
</comment>
<keyword evidence="8" id="KW-1185">Reference proteome</keyword>
<keyword evidence="3 5" id="KW-1133">Transmembrane helix</keyword>
<keyword evidence="4 5" id="KW-0472">Membrane</keyword>
<feature type="transmembrane region" description="Helical" evidence="5">
    <location>
        <begin position="70"/>
        <end position="87"/>
    </location>
</feature>
<feature type="transmembrane region" description="Helical" evidence="5">
    <location>
        <begin position="7"/>
        <end position="28"/>
    </location>
</feature>
<evidence type="ECO:0000256" key="4">
    <source>
        <dbReference type="ARBA" id="ARBA00023136"/>
    </source>
</evidence>
<feature type="transmembrane region" description="Helical" evidence="5">
    <location>
        <begin position="40"/>
        <end position="58"/>
    </location>
</feature>
<dbReference type="PANTHER" id="PTHR31310">
    <property type="match status" value="1"/>
</dbReference>
<dbReference type="Proteomes" id="UP001500902">
    <property type="component" value="Unassembled WGS sequence"/>
</dbReference>
<protein>
    <recommendedName>
        <fullName evidence="6">Inositolphosphotransferase Aur1/Ipt1 domain-containing protein</fullName>
    </recommendedName>
</protein>
<evidence type="ECO:0000313" key="7">
    <source>
        <dbReference type="EMBL" id="GAA3648000.1"/>
    </source>
</evidence>
<dbReference type="InterPro" id="IPR052185">
    <property type="entry name" value="IPC_Synthase-Related"/>
</dbReference>
<accession>A0ABP7B407</accession>
<dbReference type="Pfam" id="PF14378">
    <property type="entry name" value="PAP2_3"/>
    <property type="match status" value="1"/>
</dbReference>
<feature type="transmembrane region" description="Helical" evidence="5">
    <location>
        <begin position="244"/>
        <end position="262"/>
    </location>
</feature>
<feature type="transmembrane region" description="Helical" evidence="5">
    <location>
        <begin position="268"/>
        <end position="287"/>
    </location>
</feature>
<feature type="domain" description="Inositolphosphotransferase Aur1/Ipt1" evidence="6">
    <location>
        <begin position="102"/>
        <end position="281"/>
    </location>
</feature>
<name>A0ABP7B407_9ACTN</name>
<comment type="subcellular location">
    <subcellularLocation>
        <location evidence="1">Membrane</location>
        <topology evidence="1">Multi-pass membrane protein</topology>
    </subcellularLocation>
</comment>
<evidence type="ECO:0000256" key="2">
    <source>
        <dbReference type="ARBA" id="ARBA00022692"/>
    </source>
</evidence>